<evidence type="ECO:0000256" key="2">
    <source>
        <dbReference type="ARBA" id="ARBA00022701"/>
    </source>
</evidence>
<evidence type="ECO:0000313" key="11">
    <source>
        <dbReference type="EMBL" id="KAL1197338.1"/>
    </source>
</evidence>
<dbReference type="EMBL" id="JBANAX010000317">
    <property type="protein sequence ID" value="KAL1214304.1"/>
    <property type="molecule type" value="Genomic_DNA"/>
</dbReference>
<name>A0ABD0ZRT9_CARAN</name>
<dbReference type="Gene3D" id="3.40.850.10">
    <property type="entry name" value="Kinesin motor domain"/>
    <property type="match status" value="1"/>
</dbReference>
<dbReference type="InterPro" id="IPR001752">
    <property type="entry name" value="Kinesin_motor_dom"/>
</dbReference>
<dbReference type="Proteomes" id="UP001558713">
    <property type="component" value="Unassembled WGS sequence"/>
</dbReference>
<keyword evidence="5 8" id="KW-0175">Coiled coil</keyword>
<feature type="domain" description="Kinesin motor" evidence="10">
    <location>
        <begin position="516"/>
        <end position="847"/>
    </location>
</feature>
<evidence type="ECO:0000256" key="8">
    <source>
        <dbReference type="SAM" id="Coils"/>
    </source>
</evidence>
<evidence type="ECO:0000256" key="4">
    <source>
        <dbReference type="ARBA" id="ARBA00022840"/>
    </source>
</evidence>
<feature type="coiled-coil region" evidence="8">
    <location>
        <begin position="183"/>
        <end position="354"/>
    </location>
</feature>
<evidence type="ECO:0000256" key="3">
    <source>
        <dbReference type="ARBA" id="ARBA00022741"/>
    </source>
</evidence>
<feature type="compositionally biased region" description="Polar residues" evidence="9">
    <location>
        <begin position="1000"/>
        <end position="1040"/>
    </location>
</feature>
<dbReference type="InterPro" id="IPR036961">
    <property type="entry name" value="Kinesin_motor_dom_sf"/>
</dbReference>
<comment type="similarity">
    <text evidence="1">Belongs to the TRAFAC class myosin-kinesin ATPase superfamily. Kinesin family. KIN-14 subfamily.</text>
</comment>
<dbReference type="GO" id="GO:0005874">
    <property type="term" value="C:microtubule"/>
    <property type="evidence" value="ECO:0007669"/>
    <property type="project" value="UniProtKB-KW"/>
</dbReference>
<evidence type="ECO:0000256" key="5">
    <source>
        <dbReference type="ARBA" id="ARBA00023054"/>
    </source>
</evidence>
<comment type="caution">
    <text evidence="11">The sequence shown here is derived from an EMBL/GenBank/DDBJ whole genome shotgun (WGS) entry which is preliminary data.</text>
</comment>
<dbReference type="InterPro" id="IPR027640">
    <property type="entry name" value="Kinesin-like_fam"/>
</dbReference>
<dbReference type="PANTHER" id="PTHR47972:SF33">
    <property type="entry name" value="KINESIN-LIKE PROTEIN KIN-14O"/>
    <property type="match status" value="1"/>
</dbReference>
<accession>A0ABD0ZRT9</accession>
<dbReference type="FunFam" id="3.40.850.10:FF:000044">
    <property type="entry name" value="p-loop containing nucleoside triphosphate hydrolases superfamily protein"/>
    <property type="match status" value="1"/>
</dbReference>
<keyword evidence="3 7" id="KW-0547">Nucleotide-binding</keyword>
<feature type="compositionally biased region" description="Polar residues" evidence="9">
    <location>
        <begin position="15"/>
        <end position="27"/>
    </location>
</feature>
<protein>
    <submittedName>
        <fullName evidence="11">Kinesin-like protein KIN-14O</fullName>
    </submittedName>
</protein>
<reference evidence="11 13" key="1">
    <citation type="submission" date="2024-04" db="EMBL/GenBank/DDBJ databases">
        <title>Genome assembly C_amara_ONT_v2.</title>
        <authorList>
            <person name="Yant L."/>
            <person name="Moore C."/>
            <person name="Slenker M."/>
        </authorList>
    </citation>
    <scope>NUCLEOTIDE SEQUENCE [LARGE SCALE GENOMIC DNA]</scope>
    <source>
        <tissue evidence="11">Leaf</tissue>
    </source>
</reference>
<keyword evidence="2" id="KW-0493">Microtubule</keyword>
<dbReference type="GO" id="GO:0003774">
    <property type="term" value="F:cytoskeletal motor activity"/>
    <property type="evidence" value="ECO:0007669"/>
    <property type="project" value="UniProtKB-UniRule"/>
</dbReference>
<dbReference type="PANTHER" id="PTHR47972">
    <property type="entry name" value="KINESIN-LIKE PROTEIN KLP-3"/>
    <property type="match status" value="1"/>
</dbReference>
<dbReference type="PRINTS" id="PR00380">
    <property type="entry name" value="KINESINHEAVY"/>
</dbReference>
<dbReference type="GO" id="GO:0005524">
    <property type="term" value="F:ATP binding"/>
    <property type="evidence" value="ECO:0007669"/>
    <property type="project" value="UniProtKB-UniRule"/>
</dbReference>
<keyword evidence="6 7" id="KW-0505">Motor protein</keyword>
<organism evidence="11 13">
    <name type="scientific">Cardamine amara subsp. amara</name>
    <dbReference type="NCBI Taxonomy" id="228776"/>
    <lineage>
        <taxon>Eukaryota</taxon>
        <taxon>Viridiplantae</taxon>
        <taxon>Streptophyta</taxon>
        <taxon>Embryophyta</taxon>
        <taxon>Tracheophyta</taxon>
        <taxon>Spermatophyta</taxon>
        <taxon>Magnoliopsida</taxon>
        <taxon>eudicotyledons</taxon>
        <taxon>Gunneridae</taxon>
        <taxon>Pentapetalae</taxon>
        <taxon>rosids</taxon>
        <taxon>malvids</taxon>
        <taxon>Brassicales</taxon>
        <taxon>Brassicaceae</taxon>
        <taxon>Cardamineae</taxon>
        <taxon>Cardamine</taxon>
    </lineage>
</organism>
<feature type="binding site" evidence="7">
    <location>
        <begin position="600"/>
        <end position="607"/>
    </location>
    <ligand>
        <name>ATP</name>
        <dbReference type="ChEBI" id="CHEBI:30616"/>
    </ligand>
</feature>
<gene>
    <name evidence="11" type="ORF">V5N11_005362</name>
    <name evidence="12" type="ORF">V5N11_024491</name>
</gene>
<evidence type="ECO:0000256" key="1">
    <source>
        <dbReference type="ARBA" id="ARBA00010899"/>
    </source>
</evidence>
<dbReference type="Gene3D" id="1.20.5.170">
    <property type="match status" value="1"/>
</dbReference>
<dbReference type="Pfam" id="PF00225">
    <property type="entry name" value="Kinesin"/>
    <property type="match status" value="1"/>
</dbReference>
<dbReference type="PROSITE" id="PS50067">
    <property type="entry name" value="KINESIN_MOTOR_2"/>
    <property type="match status" value="1"/>
</dbReference>
<feature type="region of interest" description="Disordered" evidence="9">
    <location>
        <begin position="951"/>
        <end position="1046"/>
    </location>
</feature>
<evidence type="ECO:0000313" key="13">
    <source>
        <dbReference type="Proteomes" id="UP001558713"/>
    </source>
</evidence>
<feature type="compositionally biased region" description="Low complexity" evidence="9">
    <location>
        <begin position="977"/>
        <end position="991"/>
    </location>
</feature>
<sequence length="1046" mass="117574">MPIFSCCTSAIFCSSPGSSRGDSTPRSPFSPLSAHERHKGLADSKFQRPLPNSSALDPSSPGSMLHGGHKFHEALQMKQGRFDLQAAKISEMMKSNNLDNAPTQSLLSIVNGILDDSIERKNGEIPQRVACLLRKVVLEIERRISTQSEHLRTQNSVFKAREEKYQSRIKVLETLASGTSEENEIATRQLRRIKTEKSKLEEKKKNKEEDTVRLEKENGQYNLEISTLRRELETTKKAYEQQCLQIESQTKVATSGIEDRVKELEQMRKDASIAKITLEERVKELEEMEKEANAAKMTLEGKVKELQQFKQETIAVTTSLEAKNRELEEMGKEANAAKLTLEGKVKELQQFKKETIAVNTSLEAKNRELELFKKETVAVNASLEAKNRDLELFKKETLTVSTSLEAKTRELEQNLVHWKSKAKEMEEKSELKNRSWSQKELSYRRFISFQCQALQDLRFCSKSIQQEILTVRNNYNEEFSQLGKILRELGEAAENYHAVLTENQKLFNELQELKGNIRVYCRVRPFLRGQGSSNTVVEHIGEHGELVVLNPTKPGKDGFRKFRFNKVYSPASSQAEVFSDIKPLIRSVLDGYNVCIFAYGQTGSGKTYTMTGPDGASEEEWGVNYRALNDLFKISQSRKSNITYEVGVQMVEIYNEQVRDLLSDDTSQKKYPFFWILSTAQQNGLAVPDASMYPVTSTSDVLELMSIGLQNRAVSTTALNERSSRSHSIVTVHVRGKDLKTGSPLYGNLHLVDLAGSERVDRSEVTGDRLKEAQHINKSLSALGDVIFSLASKSSHVPYRNSKLTQLLQSSLGGRAKTLMFVQLNPDVTSYSESMSTLKFAERVSGVELGAAKSSKDGRDVRDLMEQLGSLKDTLARKDDEIERLHLLKDINYPQRMQRKSLGQSEDFNSEAGDSQLSIEEDSRFQQDYLRQSRNSVTDSETVASSIDVEYDERLNDETEGSIDVASAAEGRKPLNKTKPVTPRSSTTTSRPLDKLRQVATRTTTIAKATSGLSSPRTTTIAKATSPSMKKTGSASNLLKSSKRWS</sequence>
<dbReference type="SMART" id="SM00129">
    <property type="entry name" value="KISc"/>
    <property type="match status" value="1"/>
</dbReference>
<evidence type="ECO:0000256" key="7">
    <source>
        <dbReference type="PROSITE-ProRule" id="PRU00283"/>
    </source>
</evidence>
<feature type="region of interest" description="Disordered" evidence="9">
    <location>
        <begin position="15"/>
        <end position="68"/>
    </location>
</feature>
<keyword evidence="13" id="KW-1185">Reference proteome</keyword>
<proteinExistence type="inferred from homology"/>
<dbReference type="AlphaFoldDB" id="A0ABD0ZRT9"/>
<dbReference type="InterPro" id="IPR027417">
    <property type="entry name" value="P-loop_NTPase"/>
</dbReference>
<dbReference type="EMBL" id="JBANAX010000689">
    <property type="protein sequence ID" value="KAL1197338.1"/>
    <property type="molecule type" value="Genomic_DNA"/>
</dbReference>
<evidence type="ECO:0000259" key="10">
    <source>
        <dbReference type="PROSITE" id="PS50067"/>
    </source>
</evidence>
<evidence type="ECO:0000256" key="6">
    <source>
        <dbReference type="ARBA" id="ARBA00023175"/>
    </source>
</evidence>
<feature type="compositionally biased region" description="Polar residues" evidence="9">
    <location>
        <begin position="50"/>
        <end position="62"/>
    </location>
</feature>
<evidence type="ECO:0000313" key="12">
    <source>
        <dbReference type="EMBL" id="KAL1214304.1"/>
    </source>
</evidence>
<keyword evidence="4 7" id="KW-0067">ATP-binding</keyword>
<evidence type="ECO:0000256" key="9">
    <source>
        <dbReference type="SAM" id="MobiDB-lite"/>
    </source>
</evidence>
<dbReference type="SUPFAM" id="SSF52540">
    <property type="entry name" value="P-loop containing nucleoside triphosphate hydrolases"/>
    <property type="match status" value="1"/>
</dbReference>